<evidence type="ECO:0000256" key="13">
    <source>
        <dbReference type="ARBA" id="ARBA00023136"/>
    </source>
</evidence>
<feature type="transmembrane region" description="Helical" evidence="16">
    <location>
        <begin position="341"/>
        <end position="363"/>
    </location>
</feature>
<evidence type="ECO:0000256" key="3">
    <source>
        <dbReference type="ARBA" id="ARBA00004174"/>
    </source>
</evidence>
<dbReference type="Pfam" id="PF00067">
    <property type="entry name" value="p450"/>
    <property type="match status" value="2"/>
</dbReference>
<comment type="function">
    <text evidence="2">May be involved in the metabolism of insect hormones and in the breakdown of synthetic insecticides.</text>
</comment>
<evidence type="ECO:0000256" key="11">
    <source>
        <dbReference type="ARBA" id="ARBA00023004"/>
    </source>
</evidence>
<dbReference type="PANTHER" id="PTHR24291:SF189">
    <property type="entry name" value="CYTOCHROME P450 4C3-RELATED"/>
    <property type="match status" value="1"/>
</dbReference>
<comment type="caution">
    <text evidence="17">The sequence shown here is derived from an EMBL/GenBank/DDBJ whole genome shotgun (WGS) entry which is preliminary data.</text>
</comment>
<dbReference type="InterPro" id="IPR036396">
    <property type="entry name" value="Cyt_P450_sf"/>
</dbReference>
<dbReference type="InterPro" id="IPR050196">
    <property type="entry name" value="Cytochrome_P450_Monoox"/>
</dbReference>
<evidence type="ECO:0000256" key="14">
    <source>
        <dbReference type="PIRSR" id="PIRSR602401-1"/>
    </source>
</evidence>
<keyword evidence="6 14" id="KW-0349">Heme</keyword>
<dbReference type="InterPro" id="IPR017972">
    <property type="entry name" value="Cyt_P450_CS"/>
</dbReference>
<feature type="non-terminal residue" evidence="17">
    <location>
        <position position="477"/>
    </location>
</feature>
<dbReference type="CDD" id="cd20628">
    <property type="entry name" value="CYP4"/>
    <property type="match status" value="1"/>
</dbReference>
<dbReference type="GO" id="GO:0005789">
    <property type="term" value="C:endoplasmic reticulum membrane"/>
    <property type="evidence" value="ECO:0007669"/>
    <property type="project" value="UniProtKB-SubCell"/>
</dbReference>
<evidence type="ECO:0000256" key="1">
    <source>
        <dbReference type="ARBA" id="ARBA00001971"/>
    </source>
</evidence>
<dbReference type="PANTHER" id="PTHR24291">
    <property type="entry name" value="CYTOCHROME P450 FAMILY 4"/>
    <property type="match status" value="1"/>
</dbReference>
<dbReference type="GO" id="GO:0004497">
    <property type="term" value="F:monooxygenase activity"/>
    <property type="evidence" value="ECO:0007669"/>
    <property type="project" value="UniProtKB-KW"/>
</dbReference>
<dbReference type="GO" id="GO:0016705">
    <property type="term" value="F:oxidoreductase activity, acting on paired donors, with incorporation or reduction of molecular oxygen"/>
    <property type="evidence" value="ECO:0007669"/>
    <property type="project" value="InterPro"/>
</dbReference>
<keyword evidence="13 16" id="KW-0472">Membrane</keyword>
<protein>
    <submittedName>
        <fullName evidence="17">CP4C1 protein</fullName>
    </submittedName>
</protein>
<keyword evidence="12 15" id="KW-0503">Monooxygenase</keyword>
<sequence length="477" mass="55637">MFVIVLLSFVFILLVCNYYVHYGKTGRLINLISGPLCYPIVGSIYVFLGSREALWKRIITLSNRYYPIYKVWAFFVPIISIRHPDDLETILSNPKYIKKSILYNLFKPWLGTTLIISEGAMWHSQRKILTSTFHFNILQRFVEILDKESKNMIKSLKNADGTVVKNLSPFISEHTLNVICATAMGTSLKDLGELQQQYLKAIRRIGELFVYRTKRPWMHFNWIFSLTPKGREQAKVLKILHGFTDRIIAERKLYHEQTNGQYLKSFDNDTSAEEDDAKMIGTQRKRLTMLDFLIAASREGLMTDLEIRQEVDTIMFAGHDTTASSLCFILALLAEHKDIQVCIILNLNFFIMFSIIIYEFYFINSYLVPAGTILVIDINGIHKDPNFWPNPEVFDPDRFLPERIRNRHPYSYIPFSAGPRNCIAQRYAMLQMKMMVASLIHHFYLEPVDYIKDVRLQVDIVLRLHPLRVRFVPVLQN</sequence>
<comment type="subcellular location">
    <subcellularLocation>
        <location evidence="4">Endoplasmic reticulum membrane</location>
        <topology evidence="4">Peripheral membrane protein</topology>
    </subcellularLocation>
    <subcellularLocation>
        <location evidence="3">Microsome membrane</location>
        <topology evidence="3">Peripheral membrane protein</topology>
    </subcellularLocation>
</comment>
<evidence type="ECO:0000256" key="12">
    <source>
        <dbReference type="ARBA" id="ARBA00023033"/>
    </source>
</evidence>
<accession>A0A836G4C1</accession>
<feature type="binding site" description="axial binding residue" evidence="14">
    <location>
        <position position="422"/>
    </location>
    <ligand>
        <name>heme</name>
        <dbReference type="ChEBI" id="CHEBI:30413"/>
    </ligand>
    <ligandPart>
        <name>Fe</name>
        <dbReference type="ChEBI" id="CHEBI:18248"/>
    </ligandPart>
</feature>
<keyword evidence="8" id="KW-0256">Endoplasmic reticulum</keyword>
<keyword evidence="16" id="KW-1133">Transmembrane helix</keyword>
<evidence type="ECO:0000256" key="5">
    <source>
        <dbReference type="ARBA" id="ARBA00010617"/>
    </source>
</evidence>
<comment type="similarity">
    <text evidence="5 15">Belongs to the cytochrome P450 family.</text>
</comment>
<reference evidence="17 18" key="1">
    <citation type="submission" date="2020-02" db="EMBL/GenBank/DDBJ databases">
        <title>Relaxed selection underlies rapid genomic changes in the transitions from sociality to social parasitism in ants.</title>
        <authorList>
            <person name="Bi X."/>
        </authorList>
    </citation>
    <scope>NUCLEOTIDE SEQUENCE [LARGE SCALE GENOMIC DNA]</scope>
    <source>
        <strain evidence="17">BGI-DK2014b</strain>
        <tissue evidence="17">Whole body</tissue>
    </source>
</reference>
<feature type="transmembrane region" description="Helical" evidence="16">
    <location>
        <begin position="27"/>
        <end position="48"/>
    </location>
</feature>
<dbReference type="GO" id="GO:0005506">
    <property type="term" value="F:iron ion binding"/>
    <property type="evidence" value="ECO:0007669"/>
    <property type="project" value="InterPro"/>
</dbReference>
<dbReference type="SUPFAM" id="SSF48264">
    <property type="entry name" value="Cytochrome P450"/>
    <property type="match status" value="1"/>
</dbReference>
<dbReference type="PRINTS" id="PR00385">
    <property type="entry name" value="P450"/>
</dbReference>
<keyword evidence="9" id="KW-0492">Microsome</keyword>
<dbReference type="GO" id="GO:0020037">
    <property type="term" value="F:heme binding"/>
    <property type="evidence" value="ECO:0007669"/>
    <property type="project" value="InterPro"/>
</dbReference>
<dbReference type="Proteomes" id="UP000670152">
    <property type="component" value="Unassembled WGS sequence"/>
</dbReference>
<dbReference type="AlphaFoldDB" id="A0A836G4C1"/>
<evidence type="ECO:0000256" key="10">
    <source>
        <dbReference type="ARBA" id="ARBA00023002"/>
    </source>
</evidence>
<evidence type="ECO:0000256" key="2">
    <source>
        <dbReference type="ARBA" id="ARBA00003690"/>
    </source>
</evidence>
<gene>
    <name evidence="17" type="primary">Cyp4c1_4</name>
    <name evidence="17" type="ORF">G6Z77_0005730</name>
</gene>
<evidence type="ECO:0000256" key="16">
    <source>
        <dbReference type="SAM" id="Phobius"/>
    </source>
</evidence>
<evidence type="ECO:0000313" key="17">
    <source>
        <dbReference type="EMBL" id="KAG5330961.1"/>
    </source>
</evidence>
<evidence type="ECO:0000256" key="8">
    <source>
        <dbReference type="ARBA" id="ARBA00022824"/>
    </source>
</evidence>
<comment type="cofactor">
    <cofactor evidence="1 14">
        <name>heme</name>
        <dbReference type="ChEBI" id="CHEBI:30413"/>
    </cofactor>
</comment>
<proteinExistence type="inferred from homology"/>
<evidence type="ECO:0000313" key="18">
    <source>
        <dbReference type="Proteomes" id="UP000670152"/>
    </source>
</evidence>
<feature type="non-terminal residue" evidence="17">
    <location>
        <position position="1"/>
    </location>
</feature>
<keyword evidence="7 14" id="KW-0479">Metal-binding</keyword>
<dbReference type="OrthoDB" id="1470350at2759"/>
<evidence type="ECO:0000256" key="15">
    <source>
        <dbReference type="RuleBase" id="RU000461"/>
    </source>
</evidence>
<evidence type="ECO:0000256" key="4">
    <source>
        <dbReference type="ARBA" id="ARBA00004406"/>
    </source>
</evidence>
<dbReference type="EMBL" id="JAANIB010005791">
    <property type="protein sequence ID" value="KAG5330961.1"/>
    <property type="molecule type" value="Genomic_DNA"/>
</dbReference>
<keyword evidence="18" id="KW-1185">Reference proteome</keyword>
<keyword evidence="11 14" id="KW-0408">Iron</keyword>
<dbReference type="PRINTS" id="PR00463">
    <property type="entry name" value="EP450I"/>
</dbReference>
<keyword evidence="16" id="KW-0812">Transmembrane</keyword>
<dbReference type="InterPro" id="IPR001128">
    <property type="entry name" value="Cyt_P450"/>
</dbReference>
<evidence type="ECO:0000256" key="7">
    <source>
        <dbReference type="ARBA" id="ARBA00022723"/>
    </source>
</evidence>
<name>A0A836G4C1_9HYME</name>
<dbReference type="Gene3D" id="1.10.630.10">
    <property type="entry name" value="Cytochrome P450"/>
    <property type="match status" value="2"/>
</dbReference>
<evidence type="ECO:0000256" key="6">
    <source>
        <dbReference type="ARBA" id="ARBA00022617"/>
    </source>
</evidence>
<dbReference type="InterPro" id="IPR002401">
    <property type="entry name" value="Cyt_P450_E_grp-I"/>
</dbReference>
<keyword evidence="10 15" id="KW-0560">Oxidoreductase</keyword>
<dbReference type="PROSITE" id="PS00086">
    <property type="entry name" value="CYTOCHROME_P450"/>
    <property type="match status" value="1"/>
</dbReference>
<organism evidence="17 18">
    <name type="scientific">Acromyrmex heyeri</name>
    <dbReference type="NCBI Taxonomy" id="230685"/>
    <lineage>
        <taxon>Eukaryota</taxon>
        <taxon>Metazoa</taxon>
        <taxon>Ecdysozoa</taxon>
        <taxon>Arthropoda</taxon>
        <taxon>Hexapoda</taxon>
        <taxon>Insecta</taxon>
        <taxon>Pterygota</taxon>
        <taxon>Neoptera</taxon>
        <taxon>Endopterygota</taxon>
        <taxon>Hymenoptera</taxon>
        <taxon>Apocrita</taxon>
        <taxon>Aculeata</taxon>
        <taxon>Formicoidea</taxon>
        <taxon>Formicidae</taxon>
        <taxon>Myrmicinae</taxon>
        <taxon>Acromyrmex</taxon>
    </lineage>
</organism>
<evidence type="ECO:0000256" key="9">
    <source>
        <dbReference type="ARBA" id="ARBA00022848"/>
    </source>
</evidence>